<dbReference type="InterPro" id="IPR032675">
    <property type="entry name" value="LRR_dom_sf"/>
</dbReference>
<evidence type="ECO:0000256" key="2">
    <source>
        <dbReference type="ARBA" id="ARBA00022490"/>
    </source>
</evidence>
<dbReference type="EMBL" id="NAJN01002966">
    <property type="protein sequence ID" value="TKA46000.1"/>
    <property type="molecule type" value="Genomic_DNA"/>
</dbReference>
<keyword evidence="6" id="KW-1185">Reference proteome</keyword>
<keyword evidence="3" id="KW-0206">Cytoskeleton</keyword>
<name>A0A4U0VAP8_9PEZI</name>
<dbReference type="PANTHER" id="PTHR24107:SF2">
    <property type="entry name" value="NLR FAMILY CARD DOMAIN CONTAINING 3"/>
    <property type="match status" value="1"/>
</dbReference>
<feature type="region of interest" description="Disordered" evidence="4">
    <location>
        <begin position="1"/>
        <end position="28"/>
    </location>
</feature>
<dbReference type="SUPFAM" id="SSF52047">
    <property type="entry name" value="RNI-like"/>
    <property type="match status" value="1"/>
</dbReference>
<evidence type="ECO:0000313" key="5">
    <source>
        <dbReference type="EMBL" id="TKA46000.1"/>
    </source>
</evidence>
<organism evidence="5 6">
    <name type="scientific">Cryomyces minteri</name>
    <dbReference type="NCBI Taxonomy" id="331657"/>
    <lineage>
        <taxon>Eukaryota</taxon>
        <taxon>Fungi</taxon>
        <taxon>Dikarya</taxon>
        <taxon>Ascomycota</taxon>
        <taxon>Pezizomycotina</taxon>
        <taxon>Dothideomycetes</taxon>
        <taxon>Dothideomycetes incertae sedis</taxon>
        <taxon>Cryomyces</taxon>
    </lineage>
</organism>
<dbReference type="InterPro" id="IPR001611">
    <property type="entry name" value="Leu-rich_rpt"/>
</dbReference>
<feature type="region of interest" description="Disordered" evidence="4">
    <location>
        <begin position="388"/>
        <end position="424"/>
    </location>
</feature>
<dbReference type="Gene3D" id="3.80.10.10">
    <property type="entry name" value="Ribonuclease Inhibitor"/>
    <property type="match status" value="1"/>
</dbReference>
<evidence type="ECO:0000256" key="1">
    <source>
        <dbReference type="ARBA" id="ARBA00004245"/>
    </source>
</evidence>
<dbReference type="AlphaFoldDB" id="A0A4U0VAP8"/>
<evidence type="ECO:0000256" key="4">
    <source>
        <dbReference type="SAM" id="MobiDB-lite"/>
    </source>
</evidence>
<protein>
    <submittedName>
        <fullName evidence="5">Uncharacterized protein</fullName>
    </submittedName>
</protein>
<dbReference type="Pfam" id="PF13516">
    <property type="entry name" value="LRR_6"/>
    <property type="match status" value="1"/>
</dbReference>
<reference evidence="5 6" key="1">
    <citation type="submission" date="2017-03" db="EMBL/GenBank/DDBJ databases">
        <title>Genomes of endolithic fungi from Antarctica.</title>
        <authorList>
            <person name="Coleine C."/>
            <person name="Masonjones S."/>
            <person name="Stajich J.E."/>
        </authorList>
    </citation>
    <scope>NUCLEOTIDE SEQUENCE [LARGE SCALE GENOMIC DNA]</scope>
    <source>
        <strain evidence="5 6">CCFEE 5187</strain>
    </source>
</reference>
<dbReference type="Proteomes" id="UP000308768">
    <property type="component" value="Unassembled WGS sequence"/>
</dbReference>
<evidence type="ECO:0000313" key="6">
    <source>
        <dbReference type="Proteomes" id="UP000308768"/>
    </source>
</evidence>
<dbReference type="PANTHER" id="PTHR24107">
    <property type="entry name" value="YNEIN REGULATORY COMPLEX SUBUNIT 5"/>
    <property type="match status" value="1"/>
</dbReference>
<dbReference type="InterPro" id="IPR052410">
    <property type="entry name" value="DRC5"/>
</dbReference>
<gene>
    <name evidence="5" type="ORF">B0A49_12519</name>
</gene>
<dbReference type="GO" id="GO:0005856">
    <property type="term" value="C:cytoskeleton"/>
    <property type="evidence" value="ECO:0007669"/>
    <property type="project" value="UniProtKB-SubCell"/>
</dbReference>
<keyword evidence="2" id="KW-0963">Cytoplasm</keyword>
<accession>A0A4U0VAP8</accession>
<evidence type="ECO:0000256" key="3">
    <source>
        <dbReference type="ARBA" id="ARBA00023212"/>
    </source>
</evidence>
<comment type="subcellular location">
    <subcellularLocation>
        <location evidence="1">Cytoplasm</location>
        <location evidence="1">Cytoskeleton</location>
    </subcellularLocation>
</comment>
<sequence>MPTPRSRRNEKAPSAMGKSNKFDYSTRGSQGVKLGEIVSKDLHKRAQTYSKKNKDQQAKTDPTVELLLNGRELTDAGMEKIAAGLLHPEVRQWRRLEVVNLSGNAITTNALAMLAPVVADARFELRDLDLSKNDIRVTTDEEAQDWELFLRSFEDCRTLRCLDLSDNPLGGSRAFEIMARVYLRDLDITKMPLAGSKAVISVASSSQSLSLDEKIATDPAQAPLSETQRTLSELSMTGGTELDRLCGLQSLPLLNLNNVSMTDTDALHLSFILDRHQYPQQLIDKRNADNATSEREEYKQNTTFRGISYGPEQKLSSDGLRVLKEAEAVREAMFMGDGMESSSDTIDDFRPYQMKFDLPLINEQHALRSTSRRASAVAEGSLASADVRNRESFSTASPKKRRASAMSAHSGISGAFEGSDSPLDSARRKIQRSAIAESKLGSVELWSTALLALG</sequence>
<comment type="caution">
    <text evidence="5">The sequence shown here is derived from an EMBL/GenBank/DDBJ whole genome shotgun (WGS) entry which is preliminary data.</text>
</comment>
<feature type="non-terminal residue" evidence="5">
    <location>
        <position position="454"/>
    </location>
</feature>
<dbReference type="OrthoDB" id="9876299at2759"/>
<proteinExistence type="predicted"/>